<dbReference type="EMBL" id="NXGJ01000001">
    <property type="protein sequence ID" value="PRM89055.1"/>
    <property type="molecule type" value="Genomic_DNA"/>
</dbReference>
<evidence type="ECO:0000313" key="7">
    <source>
        <dbReference type="EMBL" id="PRM89055.1"/>
    </source>
</evidence>
<dbReference type="PANTHER" id="PTHR43531">
    <property type="entry name" value="PROTEIN ICFG"/>
    <property type="match status" value="1"/>
</dbReference>
<name>A0A2S9SR36_9BACT</name>
<dbReference type="PANTHER" id="PTHR43531:SF11">
    <property type="entry name" value="METHYL-ACCEPTING CHEMOTAXIS PROTEIN 3"/>
    <property type="match status" value="1"/>
</dbReference>
<comment type="similarity">
    <text evidence="2">Belongs to the methyl-accepting chemotaxis (MCP) protein family.</text>
</comment>
<evidence type="ECO:0000313" key="8">
    <source>
        <dbReference type="Proteomes" id="UP000239065"/>
    </source>
</evidence>
<evidence type="ECO:0000259" key="6">
    <source>
        <dbReference type="PROSITE" id="PS50111"/>
    </source>
</evidence>
<dbReference type="SMART" id="SM00283">
    <property type="entry name" value="MA"/>
    <property type="match status" value="1"/>
</dbReference>
<dbReference type="Gene3D" id="6.10.340.10">
    <property type="match status" value="1"/>
</dbReference>
<dbReference type="GO" id="GO:0016020">
    <property type="term" value="C:membrane"/>
    <property type="evidence" value="ECO:0007669"/>
    <property type="project" value="InterPro"/>
</dbReference>
<evidence type="ECO:0000256" key="4">
    <source>
        <dbReference type="SAM" id="MobiDB-lite"/>
    </source>
</evidence>
<dbReference type="SUPFAM" id="SSF58104">
    <property type="entry name" value="Methyl-accepting chemotaxis protein (MCP) signaling domain"/>
    <property type="match status" value="1"/>
</dbReference>
<dbReference type="InterPro" id="IPR024478">
    <property type="entry name" value="HlyB_4HB_MCP"/>
</dbReference>
<feature type="domain" description="Methyl-accepting transducer" evidence="6">
    <location>
        <begin position="382"/>
        <end position="611"/>
    </location>
</feature>
<dbReference type="InterPro" id="IPR004089">
    <property type="entry name" value="MCPsignal_dom"/>
</dbReference>
<dbReference type="PROSITE" id="PS50111">
    <property type="entry name" value="CHEMOTAXIS_TRANSDUC_2"/>
    <property type="match status" value="1"/>
</dbReference>
<evidence type="ECO:0000256" key="2">
    <source>
        <dbReference type="ARBA" id="ARBA00029447"/>
    </source>
</evidence>
<reference evidence="7 8" key="1">
    <citation type="submission" date="2017-09" db="EMBL/GenBank/DDBJ databases">
        <title>Reassesment of A. cryaerophilus.</title>
        <authorList>
            <person name="Perez-Cataluna A."/>
            <person name="Collado L."/>
            <person name="Salgado O."/>
            <person name="Lefinanco V."/>
            <person name="Figueras M.J."/>
        </authorList>
    </citation>
    <scope>NUCLEOTIDE SEQUENCE [LARGE SCALE GENOMIC DNA]</scope>
    <source>
        <strain evidence="7 8">LMG 9861</strain>
    </source>
</reference>
<dbReference type="Pfam" id="PF00015">
    <property type="entry name" value="MCPsignal"/>
    <property type="match status" value="1"/>
</dbReference>
<dbReference type="Proteomes" id="UP000239065">
    <property type="component" value="Unassembled WGS sequence"/>
</dbReference>
<keyword evidence="3" id="KW-0807">Transducer</keyword>
<dbReference type="Gene3D" id="1.10.287.950">
    <property type="entry name" value="Methyl-accepting chemotaxis protein"/>
    <property type="match status" value="1"/>
</dbReference>
<organism evidence="7 8">
    <name type="scientific">Aliarcobacter cryaerophilus</name>
    <dbReference type="NCBI Taxonomy" id="28198"/>
    <lineage>
        <taxon>Bacteria</taxon>
        <taxon>Pseudomonadati</taxon>
        <taxon>Campylobacterota</taxon>
        <taxon>Epsilonproteobacteria</taxon>
        <taxon>Campylobacterales</taxon>
        <taxon>Arcobacteraceae</taxon>
        <taxon>Aliarcobacter</taxon>
    </lineage>
</organism>
<keyword evidence="1" id="KW-0145">Chemotaxis</keyword>
<dbReference type="AlphaFoldDB" id="A0A2S9SR36"/>
<evidence type="ECO:0000256" key="1">
    <source>
        <dbReference type="ARBA" id="ARBA00022500"/>
    </source>
</evidence>
<gene>
    <name evidence="7" type="ORF">CJ669_00745</name>
</gene>
<keyword evidence="5" id="KW-0472">Membrane</keyword>
<proteinExistence type="inferred from homology"/>
<evidence type="ECO:0000256" key="5">
    <source>
        <dbReference type="SAM" id="Phobius"/>
    </source>
</evidence>
<dbReference type="Pfam" id="PF12729">
    <property type="entry name" value="4HB_MCP_1"/>
    <property type="match status" value="1"/>
</dbReference>
<feature type="region of interest" description="Disordered" evidence="4">
    <location>
        <begin position="653"/>
        <end position="692"/>
    </location>
</feature>
<keyword evidence="5" id="KW-1133">Transmembrane helix</keyword>
<comment type="caution">
    <text evidence="7">The sequence shown here is derived from an EMBL/GenBank/DDBJ whole genome shotgun (WGS) entry which is preliminary data.</text>
</comment>
<accession>A0A2S9SR36</accession>
<keyword evidence="5" id="KW-0812">Transmembrane</keyword>
<protein>
    <submittedName>
        <fullName evidence="7">Chemotaxis protein</fullName>
    </submittedName>
</protein>
<dbReference type="RefSeq" id="WP_105908278.1">
    <property type="nucleotide sequence ID" value="NZ_NXGJ01000001.1"/>
</dbReference>
<evidence type="ECO:0000256" key="3">
    <source>
        <dbReference type="PROSITE-ProRule" id="PRU00284"/>
    </source>
</evidence>
<dbReference type="InterPro" id="IPR051310">
    <property type="entry name" value="MCP_chemotaxis"/>
</dbReference>
<feature type="transmembrane region" description="Helical" evidence="5">
    <location>
        <begin position="199"/>
        <end position="225"/>
    </location>
</feature>
<dbReference type="GO" id="GO:0007165">
    <property type="term" value="P:signal transduction"/>
    <property type="evidence" value="ECO:0007669"/>
    <property type="project" value="UniProtKB-KW"/>
</dbReference>
<dbReference type="CDD" id="cd11386">
    <property type="entry name" value="MCP_signal"/>
    <property type="match status" value="1"/>
</dbReference>
<sequence length="692" mass="77117">MSIKNRLIALSLVFILSLITISAVSYFNTKSSSNDLTNISNERIPILITVAELDTLRYKIRAITFEVFSVNKDADYIKRLQNIKANRETTWNDINKHWQYFASTPRQTEAGKKAFNSLETAFNDWKKSHEPIHENLIKLIENKDDEKITSLIAEYENSVQKMIPISNIFGKLLEEQKTRTTNYATNMVKDSVSSSNKSLTVIVILSLIVMAISIGFTVMTTSFVVKSLNKLQQGILGFFSFLNEESKSATLIDLKSNDEFGEIAKVINQNIEKTESSIKKDDEFINATELFIKELSSGNMLAKIEAEPDTQNLKVLKELLIKMQHYLEHTIARDINRLLFVIDSFKKYDFTARFPNPYAKIAVAMNELGDEISALLRQSYGTGLMLENSSQELLENVNILNQSSNSAAASLEETAAALEEITSTVISNANNVELMTRFSNEVSNSAKKGQQLANQTTNAMDEINNQVNRINEAIAVIDQIAFQTNILSLNAAVEAATAGEAGKGFAVVAQEVRNLASRSAEAAKEIKNIVENATSKANEGKNISFEMIQGYTELLENIEKQSQTINEIATASKEQQAGITQINDAVTGLDQQTQQNANIASDTKTIAINADNIAKKIVSDSHNKQFVGKEDVEKENKKINSTVKNSNIVLNPTKKSLEIKPSIPKKDMDKKTPIKQNEIKSSTKDDDEWESF</sequence>
<feature type="compositionally biased region" description="Basic and acidic residues" evidence="4">
    <location>
        <begin position="664"/>
        <end position="684"/>
    </location>
</feature>
<dbReference type="GO" id="GO:0006935">
    <property type="term" value="P:chemotaxis"/>
    <property type="evidence" value="ECO:0007669"/>
    <property type="project" value="UniProtKB-KW"/>
</dbReference>